<evidence type="ECO:0000313" key="2">
    <source>
        <dbReference type="Proteomes" id="UP000746612"/>
    </source>
</evidence>
<comment type="caution">
    <text evidence="1">The sequence shown here is derived from an EMBL/GenBank/DDBJ whole genome shotgun (WGS) entry which is preliminary data.</text>
</comment>
<evidence type="ECO:0000313" key="1">
    <source>
        <dbReference type="EMBL" id="CAG2002235.1"/>
    </source>
</evidence>
<protein>
    <submittedName>
        <fullName evidence="1">Uncharacterized protein</fullName>
    </submittedName>
</protein>
<dbReference type="Proteomes" id="UP000746612">
    <property type="component" value="Unassembled WGS sequence"/>
</dbReference>
<proteinExistence type="predicted"/>
<name>A0A8H3JE94_GIBZA</name>
<dbReference type="AlphaFoldDB" id="A0A8H3JE94"/>
<reference evidence="1" key="1">
    <citation type="submission" date="2021-03" db="EMBL/GenBank/DDBJ databases">
        <authorList>
            <person name="Alouane T."/>
            <person name="Langin T."/>
            <person name="Bonhomme L."/>
        </authorList>
    </citation>
    <scope>NUCLEOTIDE SEQUENCE</scope>
    <source>
        <strain evidence="1">MDC_Fg202</strain>
    </source>
</reference>
<gene>
    <name evidence="1" type="ORF">MDCFG202_LOCUS475810</name>
</gene>
<organism evidence="1 2">
    <name type="scientific">Gibberella zeae</name>
    <name type="common">Wheat head blight fungus</name>
    <name type="synonym">Fusarium graminearum</name>
    <dbReference type="NCBI Taxonomy" id="5518"/>
    <lineage>
        <taxon>Eukaryota</taxon>
        <taxon>Fungi</taxon>
        <taxon>Dikarya</taxon>
        <taxon>Ascomycota</taxon>
        <taxon>Pezizomycotina</taxon>
        <taxon>Sordariomycetes</taxon>
        <taxon>Hypocreomycetidae</taxon>
        <taxon>Hypocreales</taxon>
        <taxon>Nectriaceae</taxon>
        <taxon>Fusarium</taxon>
    </lineage>
</organism>
<accession>A0A8H3JE94</accession>
<dbReference type="EMBL" id="CAJPIJ010000172">
    <property type="protein sequence ID" value="CAG2002235.1"/>
    <property type="molecule type" value="Genomic_DNA"/>
</dbReference>
<sequence>MTLTLTKPESSLPVMKQTWNHAQDDREPARNASLRVPLDHSRFNDPGGLRFSWHYVATQALASGSPSDAQ</sequence>